<dbReference type="Gene3D" id="3.40.50.300">
    <property type="entry name" value="P-loop containing nucleotide triphosphate hydrolases"/>
    <property type="match status" value="1"/>
</dbReference>
<dbReference type="InterPro" id="IPR005225">
    <property type="entry name" value="Small_GTP-bd"/>
</dbReference>
<proteinExistence type="inferred from homology"/>
<evidence type="ECO:0000256" key="1">
    <source>
        <dbReference type="ARBA" id="ARBA00010290"/>
    </source>
</evidence>
<feature type="binding site" evidence="5">
    <location>
        <position position="31"/>
    </location>
    <ligand>
        <name>Mg(2+)</name>
        <dbReference type="ChEBI" id="CHEBI:18420"/>
    </ligand>
</feature>
<dbReference type="FunFam" id="3.40.50.300:FF:000412">
    <property type="entry name" value="ADP-ribosylation factor 1"/>
    <property type="match status" value="1"/>
</dbReference>
<comment type="similarity">
    <text evidence="1 6">Belongs to the small GTPase superfamily. Arf family.</text>
</comment>
<dbReference type="PROSITE" id="PS51417">
    <property type="entry name" value="ARF"/>
    <property type="match status" value="1"/>
</dbReference>
<dbReference type="SMART" id="SM00177">
    <property type="entry name" value="ARF"/>
    <property type="match status" value="1"/>
</dbReference>
<feature type="binding site" evidence="5">
    <location>
        <position position="48"/>
    </location>
    <ligand>
        <name>Mg(2+)</name>
        <dbReference type="ChEBI" id="CHEBI:18420"/>
    </ligand>
</feature>
<dbReference type="PANTHER" id="PTHR11711">
    <property type="entry name" value="ADP RIBOSYLATION FACTOR-RELATED"/>
    <property type="match status" value="1"/>
</dbReference>
<dbReference type="Proteomes" id="UP000835052">
    <property type="component" value="Unassembled WGS sequence"/>
</dbReference>
<evidence type="ECO:0000256" key="2">
    <source>
        <dbReference type="ARBA" id="ARBA00022741"/>
    </source>
</evidence>
<sequence>MGLFSSKPWNYFFRDLECRALILGLDGAGKTTILYQLRLKKFIAATPTIGFNVETVNHKNISMSVWDIGREHLRTLRKHYFPSTDAMIFVVDSSERLNEAREELWDLLRDPDLQKPVLLVLANKQDLPRAMETCQVTEALELDKIEGREWNVIGTNGLTGDGRNKGLEWLSEKLNQKK</sequence>
<keyword evidence="5" id="KW-0479">Metal-binding</keyword>
<evidence type="ECO:0000256" key="3">
    <source>
        <dbReference type="ARBA" id="ARBA00023134"/>
    </source>
</evidence>
<dbReference type="GO" id="GO:0003924">
    <property type="term" value="F:GTPase activity"/>
    <property type="evidence" value="ECO:0007669"/>
    <property type="project" value="InterPro"/>
</dbReference>
<dbReference type="InterPro" id="IPR024156">
    <property type="entry name" value="Small_GTPase_ARF"/>
</dbReference>
<accession>A0A8S1HIC1</accession>
<comment type="caution">
    <text evidence="7">The sequence shown here is derived from an EMBL/GenBank/DDBJ whole genome shotgun (WGS) entry which is preliminary data.</text>
</comment>
<dbReference type="InterPro" id="IPR027417">
    <property type="entry name" value="P-loop_NTPase"/>
</dbReference>
<keyword evidence="8" id="KW-1185">Reference proteome</keyword>
<gene>
    <name evidence="7" type="ORF">CAUJ_LOCUS10087</name>
</gene>
<evidence type="ECO:0000256" key="5">
    <source>
        <dbReference type="PIRSR" id="PIRSR606689-2"/>
    </source>
</evidence>
<dbReference type="AlphaFoldDB" id="A0A8S1HIC1"/>
<dbReference type="NCBIfam" id="TIGR00231">
    <property type="entry name" value="small_GTP"/>
    <property type="match status" value="1"/>
</dbReference>
<dbReference type="OrthoDB" id="2011769at2759"/>
<reference evidence="7" key="1">
    <citation type="submission" date="2020-10" db="EMBL/GenBank/DDBJ databases">
        <authorList>
            <person name="Kikuchi T."/>
        </authorList>
    </citation>
    <scope>NUCLEOTIDE SEQUENCE</scope>
    <source>
        <strain evidence="7">NKZ352</strain>
    </source>
</reference>
<protein>
    <submittedName>
        <fullName evidence="7">Uncharacterized protein</fullName>
    </submittedName>
</protein>
<dbReference type="PRINTS" id="PR00328">
    <property type="entry name" value="SAR1GTPBP"/>
</dbReference>
<dbReference type="CDD" id="cd00878">
    <property type="entry name" value="Arf_Arl"/>
    <property type="match status" value="1"/>
</dbReference>
<keyword evidence="3 4" id="KW-0342">GTP-binding</keyword>
<dbReference type="SUPFAM" id="SSF52540">
    <property type="entry name" value="P-loop containing nucleoside triphosphate hydrolases"/>
    <property type="match status" value="1"/>
</dbReference>
<evidence type="ECO:0000313" key="8">
    <source>
        <dbReference type="Proteomes" id="UP000835052"/>
    </source>
</evidence>
<organism evidence="7 8">
    <name type="scientific">Caenorhabditis auriculariae</name>
    <dbReference type="NCBI Taxonomy" id="2777116"/>
    <lineage>
        <taxon>Eukaryota</taxon>
        <taxon>Metazoa</taxon>
        <taxon>Ecdysozoa</taxon>
        <taxon>Nematoda</taxon>
        <taxon>Chromadorea</taxon>
        <taxon>Rhabditida</taxon>
        <taxon>Rhabditina</taxon>
        <taxon>Rhabditomorpha</taxon>
        <taxon>Rhabditoidea</taxon>
        <taxon>Rhabditidae</taxon>
        <taxon>Peloderinae</taxon>
        <taxon>Caenorhabditis</taxon>
    </lineage>
</organism>
<dbReference type="InterPro" id="IPR006689">
    <property type="entry name" value="Small_GTPase_ARF/SAR"/>
</dbReference>
<evidence type="ECO:0000256" key="6">
    <source>
        <dbReference type="RuleBase" id="RU003925"/>
    </source>
</evidence>
<name>A0A8S1HIC1_9PELO</name>
<dbReference type="GO" id="GO:0005525">
    <property type="term" value="F:GTP binding"/>
    <property type="evidence" value="ECO:0007669"/>
    <property type="project" value="UniProtKB-KW"/>
</dbReference>
<dbReference type="GO" id="GO:0046872">
    <property type="term" value="F:metal ion binding"/>
    <property type="evidence" value="ECO:0007669"/>
    <property type="project" value="UniProtKB-KW"/>
</dbReference>
<dbReference type="SMART" id="SM00178">
    <property type="entry name" value="SAR"/>
    <property type="match status" value="1"/>
</dbReference>
<dbReference type="GO" id="GO:0030010">
    <property type="term" value="P:establishment of cell polarity"/>
    <property type="evidence" value="ECO:0007669"/>
    <property type="project" value="UniProtKB-ARBA"/>
</dbReference>
<dbReference type="Pfam" id="PF00025">
    <property type="entry name" value="Arf"/>
    <property type="match status" value="1"/>
</dbReference>
<keyword evidence="5" id="KW-0460">Magnesium</keyword>
<evidence type="ECO:0000313" key="7">
    <source>
        <dbReference type="EMBL" id="CAD6194168.1"/>
    </source>
</evidence>
<dbReference type="EMBL" id="CAJGYM010000042">
    <property type="protein sequence ID" value="CAD6194168.1"/>
    <property type="molecule type" value="Genomic_DNA"/>
</dbReference>
<keyword evidence="2 4" id="KW-0547">Nucleotide-binding</keyword>
<feature type="binding site" evidence="4">
    <location>
        <begin position="123"/>
        <end position="126"/>
    </location>
    <ligand>
        <name>GTP</name>
        <dbReference type="ChEBI" id="CHEBI:37565"/>
    </ligand>
</feature>
<feature type="binding site" evidence="4">
    <location>
        <begin position="24"/>
        <end position="31"/>
    </location>
    <ligand>
        <name>GTP</name>
        <dbReference type="ChEBI" id="CHEBI:37565"/>
    </ligand>
</feature>
<evidence type="ECO:0000256" key="4">
    <source>
        <dbReference type="PIRSR" id="PIRSR606689-1"/>
    </source>
</evidence>